<proteinExistence type="predicted"/>
<name>A0ABT2ZVA8_9RHOB</name>
<dbReference type="Gene3D" id="3.40.630.30">
    <property type="match status" value="1"/>
</dbReference>
<dbReference type="Proteomes" id="UP001526166">
    <property type="component" value="Unassembled WGS sequence"/>
</dbReference>
<dbReference type="InterPro" id="IPR000182">
    <property type="entry name" value="GNAT_dom"/>
</dbReference>
<dbReference type="PANTHER" id="PTHR43415:SF3">
    <property type="entry name" value="GNAT-FAMILY ACETYLTRANSFERASE"/>
    <property type="match status" value="1"/>
</dbReference>
<evidence type="ECO:0000313" key="3">
    <source>
        <dbReference type="Proteomes" id="UP001526166"/>
    </source>
</evidence>
<dbReference type="SUPFAM" id="SSF55729">
    <property type="entry name" value="Acyl-CoA N-acyltransferases (Nat)"/>
    <property type="match status" value="1"/>
</dbReference>
<accession>A0ABT2ZVA8</accession>
<gene>
    <name evidence="2" type="ORF">OE699_02325</name>
</gene>
<organism evidence="2 3">
    <name type="scientific">Sedimentimonas flavescens</name>
    <dbReference type="NCBI Taxonomy" id="2851012"/>
    <lineage>
        <taxon>Bacteria</taxon>
        <taxon>Pseudomonadati</taxon>
        <taxon>Pseudomonadota</taxon>
        <taxon>Alphaproteobacteria</taxon>
        <taxon>Rhodobacterales</taxon>
        <taxon>Rhodobacter group</taxon>
        <taxon>Sedimentimonas</taxon>
    </lineage>
</organism>
<evidence type="ECO:0000313" key="2">
    <source>
        <dbReference type="EMBL" id="MCV2877676.1"/>
    </source>
</evidence>
<dbReference type="PANTHER" id="PTHR43415">
    <property type="entry name" value="SPERMIDINE N(1)-ACETYLTRANSFERASE"/>
    <property type="match status" value="1"/>
</dbReference>
<dbReference type="PROSITE" id="PS51186">
    <property type="entry name" value="GNAT"/>
    <property type="match status" value="1"/>
</dbReference>
<comment type="caution">
    <text evidence="2">The sequence shown here is derived from an EMBL/GenBank/DDBJ whole genome shotgun (WGS) entry which is preliminary data.</text>
</comment>
<dbReference type="InterPro" id="IPR016181">
    <property type="entry name" value="Acyl_CoA_acyltransferase"/>
</dbReference>
<dbReference type="EMBL" id="JAOWKW010000001">
    <property type="protein sequence ID" value="MCV2877676.1"/>
    <property type="molecule type" value="Genomic_DNA"/>
</dbReference>
<feature type="domain" description="N-acetyltransferase" evidence="1">
    <location>
        <begin position="14"/>
        <end position="168"/>
    </location>
</feature>
<evidence type="ECO:0000259" key="1">
    <source>
        <dbReference type="PROSITE" id="PS51186"/>
    </source>
</evidence>
<dbReference type="RefSeq" id="WP_263846960.1">
    <property type="nucleotide sequence ID" value="NZ_JAOWKW010000001.1"/>
</dbReference>
<keyword evidence="3" id="KW-1185">Reference proteome</keyword>
<dbReference type="Pfam" id="PF13302">
    <property type="entry name" value="Acetyltransf_3"/>
    <property type="match status" value="1"/>
</dbReference>
<reference evidence="2 3" key="1">
    <citation type="submission" date="2022-10" db="EMBL/GenBank/DDBJ databases">
        <title>Sinirhodobacter sp. nov., isolated from ocean surface sediments.</title>
        <authorList>
            <person name="He W."/>
            <person name="Wang L."/>
            <person name="Zhang D.-F."/>
        </authorList>
    </citation>
    <scope>NUCLEOTIDE SEQUENCE [LARGE SCALE GENOMIC DNA]</scope>
    <source>
        <strain evidence="2 3">WL0115</strain>
    </source>
</reference>
<protein>
    <submittedName>
        <fullName evidence="2">GNAT family N-acetyltransferase</fullName>
    </submittedName>
</protein>
<sequence>MDLTSLERIEGPNLVLRLARPEDAAYIHGLRMNPAYNQHLSQVSGSVEDQRRWIEGYKAREAAGTEFYYVIERKDGQPCGLVRLYDITERTFTWGSWILDENKPHKAALESALLSFSVGFEVLGCELAHVDVRCENHHAEAFYRRLGMEETHRTTQDIYFLYDRARLRRDRDELLNALTNEEPAR</sequence>